<dbReference type="Gene3D" id="3.40.50.1000">
    <property type="entry name" value="HAD superfamily/HAD-like"/>
    <property type="match status" value="1"/>
</dbReference>
<organism evidence="1">
    <name type="scientific">Gulosibacter sediminis</name>
    <dbReference type="NCBI Taxonomy" id="1729695"/>
    <lineage>
        <taxon>Bacteria</taxon>
        <taxon>Bacillati</taxon>
        <taxon>Actinomycetota</taxon>
        <taxon>Actinomycetes</taxon>
        <taxon>Micrococcales</taxon>
        <taxon>Microbacteriaceae</taxon>
        <taxon>Gulosibacter</taxon>
    </lineage>
</organism>
<accession>A0ABY4MUE3</accession>
<reference evidence="1" key="1">
    <citation type="submission" date="2022-05" db="EMBL/GenBank/DDBJ databases">
        <title>Complete genome sequence of toluene-degrading Gulosibacter sediminis strain ACHW.36C.</title>
        <authorList>
            <person name="Wai A.C."/>
            <person name="Lai G.K."/>
            <person name="Griffin S.D."/>
            <person name="Leung F.C."/>
        </authorList>
    </citation>
    <scope>NUCLEOTIDE SEQUENCE [LARGE SCALE GENOMIC DNA]</scope>
    <source>
        <strain evidence="1">ACHW.36C</strain>
    </source>
</reference>
<dbReference type="InterPro" id="IPR023214">
    <property type="entry name" value="HAD_sf"/>
</dbReference>
<dbReference type="Pfam" id="PF13419">
    <property type="entry name" value="HAD_2"/>
    <property type="match status" value="1"/>
</dbReference>
<dbReference type="SUPFAM" id="SSF56784">
    <property type="entry name" value="HAD-like"/>
    <property type="match status" value="1"/>
</dbReference>
<dbReference type="Gene3D" id="1.10.150.240">
    <property type="entry name" value="Putative phosphatase, domain 2"/>
    <property type="match status" value="1"/>
</dbReference>
<proteinExistence type="predicted"/>
<dbReference type="PANTHER" id="PTHR43481">
    <property type="entry name" value="FRUCTOSE-1-PHOSPHATE PHOSPHATASE"/>
    <property type="match status" value="1"/>
</dbReference>
<gene>
    <name evidence="1" type="ORF">M3M28_07990</name>
</gene>
<dbReference type="InterPro" id="IPR051806">
    <property type="entry name" value="HAD-like_SPP"/>
</dbReference>
<evidence type="ECO:0000313" key="1">
    <source>
        <dbReference type="EMBL" id="UQN14004.1"/>
    </source>
</evidence>
<dbReference type="InterPro" id="IPR023198">
    <property type="entry name" value="PGP-like_dom2"/>
</dbReference>
<dbReference type="SFLD" id="SFLDS00003">
    <property type="entry name" value="Haloacid_Dehalogenase"/>
    <property type="match status" value="1"/>
</dbReference>
<dbReference type="InterPro" id="IPR036412">
    <property type="entry name" value="HAD-like_sf"/>
</dbReference>
<dbReference type="InterPro" id="IPR006439">
    <property type="entry name" value="HAD-SF_hydro_IA"/>
</dbReference>
<dbReference type="InterPro" id="IPR041492">
    <property type="entry name" value="HAD_2"/>
</dbReference>
<dbReference type="EMBL" id="CP097160">
    <property type="protein sequence ID" value="UQN14004.1"/>
    <property type="molecule type" value="Genomic_DNA"/>
</dbReference>
<dbReference type="NCBIfam" id="TIGR01549">
    <property type="entry name" value="HAD-SF-IA-v1"/>
    <property type="match status" value="1"/>
</dbReference>
<dbReference type="CDD" id="cd07505">
    <property type="entry name" value="HAD_BPGM-like"/>
    <property type="match status" value="1"/>
</dbReference>
<sequence length="218" mass="22714">MTGVPTLPAAICWDMDGTLIDSEYAWEVCEQELAREAGVTWTSAQAREVFGTPLINTARELVAAGVRGDPEVIAQVLTERVAAHHAEGPDWLPGSRELLRLVAGAGVPCALVSSSYRPLIDPVLAVAPIAFAASVAGDEVAHAKPHPEPYLTAASALGVEPARCVVVEDSVSGATAGRDAGMRVIAVPSDAADREAFEALGVEVVASLAEIDLELLTR</sequence>
<name>A0ABY4MUE3_9MICO</name>
<dbReference type="SFLD" id="SFLDG01129">
    <property type="entry name" value="C1.5:_HAD__Beta-PGM__Phosphata"/>
    <property type="match status" value="1"/>
</dbReference>
<dbReference type="NCBIfam" id="TIGR01509">
    <property type="entry name" value="HAD-SF-IA-v3"/>
    <property type="match status" value="1"/>
</dbReference>
<dbReference type="PANTHER" id="PTHR43481:SF4">
    <property type="entry name" value="GLYCEROL-1-PHOSPHATE PHOSPHOHYDROLASE 1-RELATED"/>
    <property type="match status" value="1"/>
</dbReference>
<protein>
    <submittedName>
        <fullName evidence="1">HAD family phosphatase</fullName>
    </submittedName>
</protein>